<dbReference type="GO" id="GO:0005667">
    <property type="term" value="C:transcription regulator complex"/>
    <property type="evidence" value="ECO:0007669"/>
    <property type="project" value="TreeGrafter"/>
</dbReference>
<feature type="compositionally biased region" description="Basic and acidic residues" evidence="2">
    <location>
        <begin position="43"/>
        <end position="75"/>
    </location>
</feature>
<dbReference type="Proteomes" id="UP000494165">
    <property type="component" value="Unassembled WGS sequence"/>
</dbReference>
<feature type="region of interest" description="Disordered" evidence="2">
    <location>
        <begin position="280"/>
        <end position="307"/>
    </location>
</feature>
<dbReference type="GO" id="GO:0006355">
    <property type="term" value="P:regulation of DNA-templated transcription"/>
    <property type="evidence" value="ECO:0007669"/>
    <property type="project" value="TreeGrafter"/>
</dbReference>
<dbReference type="Pfam" id="PF16794">
    <property type="entry name" value="fn3_4"/>
    <property type="match status" value="1"/>
</dbReference>
<reference evidence="4 5" key="1">
    <citation type="submission" date="2020-04" db="EMBL/GenBank/DDBJ databases">
        <authorList>
            <person name="Alioto T."/>
            <person name="Alioto T."/>
            <person name="Gomez Garrido J."/>
        </authorList>
    </citation>
    <scope>NUCLEOTIDE SEQUENCE [LARGE SCALE GENOMIC DNA]</scope>
</reference>
<feature type="coiled-coil region" evidence="1">
    <location>
        <begin position="196"/>
        <end position="223"/>
    </location>
</feature>
<accession>A0A8S1D6V0</accession>
<dbReference type="CDD" id="cd00063">
    <property type="entry name" value="FN3"/>
    <property type="match status" value="1"/>
</dbReference>
<dbReference type="GO" id="GO:0003712">
    <property type="term" value="F:transcription coregulator activity"/>
    <property type="evidence" value="ECO:0007669"/>
    <property type="project" value="TreeGrafter"/>
</dbReference>
<feature type="region of interest" description="Disordered" evidence="2">
    <location>
        <begin position="328"/>
        <end position="363"/>
    </location>
</feature>
<dbReference type="InterPro" id="IPR036116">
    <property type="entry name" value="FN3_sf"/>
</dbReference>
<dbReference type="InterPro" id="IPR056565">
    <property type="entry name" value="Fn3_ATF7IP"/>
</dbReference>
<dbReference type="PANTHER" id="PTHR23210:SF26">
    <property type="entry name" value="ACTIVATING TRANSCRIPTION FACTOR 7-INTERACTING PROTEIN 1"/>
    <property type="match status" value="1"/>
</dbReference>
<feature type="compositionally biased region" description="Polar residues" evidence="2">
    <location>
        <begin position="96"/>
        <end position="122"/>
    </location>
</feature>
<feature type="compositionally biased region" description="Polar residues" evidence="2">
    <location>
        <begin position="463"/>
        <end position="473"/>
    </location>
</feature>
<dbReference type="PANTHER" id="PTHR23210">
    <property type="entry name" value="ACTIVATING TRANSCRIPTION FACTOR 7 INTERACTING PROTEIN"/>
    <property type="match status" value="1"/>
</dbReference>
<evidence type="ECO:0000259" key="3">
    <source>
        <dbReference type="PROSITE" id="PS50853"/>
    </source>
</evidence>
<protein>
    <recommendedName>
        <fullName evidence="3">Fibronectin type-III domain-containing protein</fullName>
    </recommendedName>
</protein>
<dbReference type="EMBL" id="CADEPI010000124">
    <property type="protein sequence ID" value="CAB3376129.1"/>
    <property type="molecule type" value="Genomic_DNA"/>
</dbReference>
<dbReference type="InterPro" id="IPR013783">
    <property type="entry name" value="Ig-like_fold"/>
</dbReference>
<evidence type="ECO:0000256" key="1">
    <source>
        <dbReference type="SAM" id="Coils"/>
    </source>
</evidence>
<comment type="caution">
    <text evidence="4">The sequence shown here is derived from an EMBL/GenBank/DDBJ whole genome shotgun (WGS) entry which is preliminary data.</text>
</comment>
<dbReference type="Gene3D" id="2.60.40.10">
    <property type="entry name" value="Immunoglobulins"/>
    <property type="match status" value="1"/>
</dbReference>
<organism evidence="4 5">
    <name type="scientific">Cloeon dipterum</name>
    <dbReference type="NCBI Taxonomy" id="197152"/>
    <lineage>
        <taxon>Eukaryota</taxon>
        <taxon>Metazoa</taxon>
        <taxon>Ecdysozoa</taxon>
        <taxon>Arthropoda</taxon>
        <taxon>Hexapoda</taxon>
        <taxon>Insecta</taxon>
        <taxon>Pterygota</taxon>
        <taxon>Palaeoptera</taxon>
        <taxon>Ephemeroptera</taxon>
        <taxon>Pisciforma</taxon>
        <taxon>Baetidae</taxon>
        <taxon>Cloeon</taxon>
    </lineage>
</organism>
<feature type="domain" description="Fibronectin type-III" evidence="3">
    <location>
        <begin position="510"/>
        <end position="615"/>
    </location>
</feature>
<dbReference type="GO" id="GO:0005634">
    <property type="term" value="C:nucleus"/>
    <property type="evidence" value="ECO:0007669"/>
    <property type="project" value="TreeGrafter"/>
</dbReference>
<dbReference type="SUPFAM" id="SSF49265">
    <property type="entry name" value="Fibronectin type III"/>
    <property type="match status" value="1"/>
</dbReference>
<dbReference type="AlphaFoldDB" id="A0A8S1D6V0"/>
<dbReference type="InterPro" id="IPR003961">
    <property type="entry name" value="FN3_dom"/>
</dbReference>
<name>A0A8S1D6V0_9INSE</name>
<proteinExistence type="predicted"/>
<evidence type="ECO:0000256" key="2">
    <source>
        <dbReference type="SAM" id="MobiDB-lite"/>
    </source>
</evidence>
<keyword evidence="1" id="KW-0175">Coiled coil</keyword>
<feature type="region of interest" description="Disordered" evidence="2">
    <location>
        <begin position="1"/>
        <end position="144"/>
    </location>
</feature>
<evidence type="ECO:0000313" key="4">
    <source>
        <dbReference type="EMBL" id="CAB3376129.1"/>
    </source>
</evidence>
<sequence>MLCIPDARSGSAQEEPEDDIRLVMEDELERKSDAAYDGSEGGDENKAPSEDPELDECREREFIDDLQENNDKSDASDTTLVEEDVNAVDREKNGDENSNPPSEAVISISSTPIDIADSTNNFDCADEEPEDSPRKRPASTTDEEVAVKKIKIETSNQSAEMSVQEGAELVKTMTRDELAKLFIDEFISSTTRKSEMAIMEQELVKLKLKCDSYKKKITTLTKQCLDIQNSVAQVAESNKSAAKALKPKPIVRHVAVQVPSKNIGTTTQLEKKVKVITPLNRVPLPPQQPNTIITKASPKPAAVKSPQVMPTVKTAGRQVMLTKTTPSGAVVTTSPASQGMVPPLRLTSKSTTPPNPPVRTIGQTTMRNGQTTMKGSDAAASMQQFMQNGNRIIIPNSTGLPGMQQTKQPVAYLISNSNNGNMLLQSQVGGILLNKASPTAVNPVQMQTSRNNNVLGNRPFMPQTAQNSTTMRQPFTNGTRRFSQALRPPTHPAPLPSVPFIPPRPGWKQPPPKPNLKIQQATKGGIMLSWNLLTFNSDHEEIKSYQIYAYQETSEEPSQRLWKTVGDVKALALPMACTLTQFKDGYKYHFAVRAVDIRNRMGPSSDTMSIELRPPNH</sequence>
<feature type="region of interest" description="Disordered" evidence="2">
    <location>
        <begin position="450"/>
        <end position="473"/>
    </location>
</feature>
<keyword evidence="5" id="KW-1185">Reference proteome</keyword>
<gene>
    <name evidence="4" type="ORF">CLODIP_2_CD10873</name>
</gene>
<feature type="compositionally biased region" description="Basic and acidic residues" evidence="2">
    <location>
        <begin position="19"/>
        <end position="34"/>
    </location>
</feature>
<dbReference type="PROSITE" id="PS50853">
    <property type="entry name" value="FN3"/>
    <property type="match status" value="1"/>
</dbReference>
<dbReference type="InterPro" id="IPR026085">
    <property type="entry name" value="ATF7-int"/>
</dbReference>
<feature type="compositionally biased region" description="Polar residues" evidence="2">
    <location>
        <begin position="328"/>
        <end position="337"/>
    </location>
</feature>
<evidence type="ECO:0000313" key="5">
    <source>
        <dbReference type="Proteomes" id="UP000494165"/>
    </source>
</evidence>